<keyword evidence="4 6" id="KW-0238">DNA-binding</keyword>
<evidence type="ECO:0000256" key="4">
    <source>
        <dbReference type="ARBA" id="ARBA00023125"/>
    </source>
</evidence>
<dbReference type="InterPro" id="IPR048300">
    <property type="entry name" value="TACO1_YebC-like_2nd/3rd_dom"/>
</dbReference>
<dbReference type="InterPro" id="IPR002876">
    <property type="entry name" value="Transcrip_reg_TACO1-like"/>
</dbReference>
<evidence type="ECO:0000313" key="7">
    <source>
        <dbReference type="EMBL" id="AWV90493.1"/>
    </source>
</evidence>
<dbReference type="PANTHER" id="PTHR12532:SF6">
    <property type="entry name" value="TRANSCRIPTIONAL REGULATORY PROTEIN YEBC-RELATED"/>
    <property type="match status" value="1"/>
</dbReference>
<dbReference type="EMBL" id="CP030032">
    <property type="protein sequence ID" value="AWV90493.1"/>
    <property type="molecule type" value="Genomic_DNA"/>
</dbReference>
<dbReference type="InterPro" id="IPR017856">
    <property type="entry name" value="Integrase-like_N"/>
</dbReference>
<proteinExistence type="inferred from homology"/>
<name>A0A2Z4FNH6_9DELT</name>
<dbReference type="InterPro" id="IPR029072">
    <property type="entry name" value="YebC-like"/>
</dbReference>
<dbReference type="Gene3D" id="3.30.70.980">
    <property type="match status" value="2"/>
</dbReference>
<evidence type="ECO:0000256" key="2">
    <source>
        <dbReference type="ARBA" id="ARBA00022490"/>
    </source>
</evidence>
<gene>
    <name evidence="7" type="ORF">DN745_14620</name>
</gene>
<evidence type="ECO:0000256" key="6">
    <source>
        <dbReference type="HAMAP-Rule" id="MF_00693"/>
    </source>
</evidence>
<dbReference type="FunFam" id="1.10.10.200:FF:000002">
    <property type="entry name" value="Probable transcriptional regulatory protein CLM62_37755"/>
    <property type="match status" value="1"/>
</dbReference>
<keyword evidence="8" id="KW-1185">Reference proteome</keyword>
<dbReference type="NCBIfam" id="NF001030">
    <property type="entry name" value="PRK00110.1"/>
    <property type="match status" value="1"/>
</dbReference>
<protein>
    <recommendedName>
        <fullName evidence="6">Probable transcriptional regulatory protein DN745_14620</fullName>
    </recommendedName>
</protein>
<evidence type="ECO:0000313" key="8">
    <source>
        <dbReference type="Proteomes" id="UP000249799"/>
    </source>
</evidence>
<dbReference type="NCBIfam" id="TIGR01033">
    <property type="entry name" value="YebC/PmpR family DNA-binding transcriptional regulator"/>
    <property type="match status" value="1"/>
</dbReference>
<comment type="similarity">
    <text evidence="1 6">Belongs to the TACO1 family.</text>
</comment>
<sequence>MAGHSKWANIKHKKGREDAKRGKIFSKLVKKITAAARRGGGDIDVNNELRLYVDKAKAANMPKDNIERAIKKGTGELEGVSYDAFNYEGYGPGGVAIYLTGATDNRNRIVADLRHHFNKNNGNLGEDGCVNWMFKDRGIFSISEDQIEDVDELMMFALENGAVDVEHEDGVVTILCEYSDFMALRGALEEAGYNEFITDELTKLADVFVTPDVDIARQNLRLFEILEDEDDVENVYHNLELSDEVAAELAAE</sequence>
<dbReference type="Pfam" id="PF20772">
    <property type="entry name" value="TACO1_YebC_N"/>
    <property type="match status" value="1"/>
</dbReference>
<comment type="subcellular location">
    <subcellularLocation>
        <location evidence="6">Cytoplasm</location>
    </subcellularLocation>
</comment>
<dbReference type="RefSeq" id="WP_111335979.1">
    <property type="nucleotide sequence ID" value="NZ_CP030032.1"/>
</dbReference>
<dbReference type="GO" id="GO:0003677">
    <property type="term" value="F:DNA binding"/>
    <property type="evidence" value="ECO:0007669"/>
    <property type="project" value="UniProtKB-UniRule"/>
</dbReference>
<dbReference type="AlphaFoldDB" id="A0A2Z4FNH6"/>
<keyword evidence="5 6" id="KW-0804">Transcription</keyword>
<dbReference type="Gene3D" id="1.10.10.200">
    <property type="match status" value="1"/>
</dbReference>
<dbReference type="GO" id="GO:0005829">
    <property type="term" value="C:cytosol"/>
    <property type="evidence" value="ECO:0007669"/>
    <property type="project" value="TreeGrafter"/>
</dbReference>
<dbReference type="Pfam" id="PF01709">
    <property type="entry name" value="Transcrip_reg"/>
    <property type="match status" value="1"/>
</dbReference>
<dbReference type="InterPro" id="IPR026564">
    <property type="entry name" value="Transcrip_reg_TACO1-like_dom3"/>
</dbReference>
<dbReference type="PANTHER" id="PTHR12532">
    <property type="entry name" value="TRANSLATIONAL ACTIVATOR OF CYTOCHROME C OXIDASE 1"/>
    <property type="match status" value="1"/>
</dbReference>
<reference evidence="7 8" key="1">
    <citation type="submission" date="2018-06" db="EMBL/GenBank/DDBJ databases">
        <title>Lujinxingia sediminis gen. nov. sp. nov., a new facultative anaerobic member of the class Deltaproteobacteria, and proposal of Lujinxingaceae fam. nov.</title>
        <authorList>
            <person name="Guo L.-Y."/>
            <person name="Li C.-M."/>
            <person name="Wang S."/>
            <person name="Du Z.-J."/>
        </authorList>
    </citation>
    <scope>NUCLEOTIDE SEQUENCE [LARGE SCALE GENOMIC DNA]</scope>
    <source>
        <strain evidence="7 8">FA350</strain>
    </source>
</reference>
<organism evidence="7 8">
    <name type="scientific">Bradymonas sediminis</name>
    <dbReference type="NCBI Taxonomy" id="1548548"/>
    <lineage>
        <taxon>Bacteria</taxon>
        <taxon>Deltaproteobacteria</taxon>
        <taxon>Bradymonadales</taxon>
        <taxon>Bradymonadaceae</taxon>
        <taxon>Bradymonas</taxon>
    </lineage>
</organism>
<dbReference type="OrthoDB" id="9781053at2"/>
<dbReference type="InterPro" id="IPR049083">
    <property type="entry name" value="TACO1_YebC_N"/>
</dbReference>
<dbReference type="NCBIfam" id="NF009044">
    <property type="entry name" value="PRK12378.1"/>
    <property type="match status" value="1"/>
</dbReference>
<keyword evidence="2 6" id="KW-0963">Cytoplasm</keyword>
<evidence type="ECO:0000256" key="5">
    <source>
        <dbReference type="ARBA" id="ARBA00023163"/>
    </source>
</evidence>
<dbReference type="SUPFAM" id="SSF75625">
    <property type="entry name" value="YebC-like"/>
    <property type="match status" value="1"/>
</dbReference>
<dbReference type="HAMAP" id="MF_00693">
    <property type="entry name" value="Transcrip_reg_TACO1"/>
    <property type="match status" value="1"/>
</dbReference>
<keyword evidence="3 6" id="KW-0805">Transcription regulation</keyword>
<dbReference type="GO" id="GO:0006355">
    <property type="term" value="P:regulation of DNA-templated transcription"/>
    <property type="evidence" value="ECO:0007669"/>
    <property type="project" value="UniProtKB-UniRule"/>
</dbReference>
<evidence type="ECO:0000256" key="3">
    <source>
        <dbReference type="ARBA" id="ARBA00023015"/>
    </source>
</evidence>
<evidence type="ECO:0000256" key="1">
    <source>
        <dbReference type="ARBA" id="ARBA00008724"/>
    </source>
</evidence>
<accession>A0A2Z4FNH6</accession>
<dbReference type="Proteomes" id="UP000249799">
    <property type="component" value="Chromosome"/>
</dbReference>
<dbReference type="KEGG" id="bsed:DN745_14620"/>